<protein>
    <recommendedName>
        <fullName evidence="3">Cyclic nucleotide-binding domain-containing protein</fullName>
    </recommendedName>
</protein>
<feature type="region of interest" description="Disordered" evidence="1">
    <location>
        <begin position="42"/>
        <end position="65"/>
    </location>
</feature>
<evidence type="ECO:0000313" key="4">
    <source>
        <dbReference type="EMBL" id="CAD6191795.1"/>
    </source>
</evidence>
<reference evidence="4" key="1">
    <citation type="submission" date="2020-10" db="EMBL/GenBank/DDBJ databases">
        <authorList>
            <person name="Kikuchi T."/>
        </authorList>
    </citation>
    <scope>NUCLEOTIDE SEQUENCE</scope>
    <source>
        <strain evidence="4">NKZ352</strain>
    </source>
</reference>
<keyword evidence="2" id="KW-0812">Transmembrane</keyword>
<keyword evidence="5" id="KW-1185">Reference proteome</keyword>
<evidence type="ECO:0000256" key="1">
    <source>
        <dbReference type="SAM" id="MobiDB-lite"/>
    </source>
</evidence>
<feature type="transmembrane region" description="Helical" evidence="2">
    <location>
        <begin position="6"/>
        <end position="31"/>
    </location>
</feature>
<dbReference type="OrthoDB" id="5873271at2759"/>
<dbReference type="SUPFAM" id="SSF51206">
    <property type="entry name" value="cAMP-binding domain-like"/>
    <property type="match status" value="1"/>
</dbReference>
<evidence type="ECO:0000313" key="5">
    <source>
        <dbReference type="Proteomes" id="UP000835052"/>
    </source>
</evidence>
<dbReference type="Pfam" id="PF00027">
    <property type="entry name" value="cNMP_binding"/>
    <property type="match status" value="1"/>
</dbReference>
<dbReference type="PROSITE" id="PS50042">
    <property type="entry name" value="CNMP_BINDING_3"/>
    <property type="match status" value="1"/>
</dbReference>
<dbReference type="Gene3D" id="2.60.120.10">
    <property type="entry name" value="Jelly Rolls"/>
    <property type="match status" value="1"/>
</dbReference>
<feature type="compositionally biased region" description="Basic and acidic residues" evidence="1">
    <location>
        <begin position="42"/>
        <end position="51"/>
    </location>
</feature>
<dbReference type="InterPro" id="IPR018490">
    <property type="entry name" value="cNMP-bd_dom_sf"/>
</dbReference>
<dbReference type="AlphaFoldDB" id="A0A8S1H8R2"/>
<dbReference type="CDD" id="cd00038">
    <property type="entry name" value="CAP_ED"/>
    <property type="match status" value="1"/>
</dbReference>
<gene>
    <name evidence="4" type="ORF">CAUJ_LOCUS7714</name>
</gene>
<comment type="caution">
    <text evidence="4">The sequence shown here is derived from an EMBL/GenBank/DDBJ whole genome shotgun (WGS) entry which is preliminary data.</text>
</comment>
<keyword evidence="2" id="KW-0472">Membrane</keyword>
<keyword evidence="2" id="KW-1133">Transmembrane helix</keyword>
<sequence length="340" mass="39422">MFLNENISQIFLGFILGVIIYSLFSYFINVWRSHCKFSKEKLKNNQNSKEEVESENPSAESDSERVDFTDENGYRRHIRRQIPSEFYEPSDRPPIPEHLRPEIFHVLHHLEMLELPSSWQLKPEDVEVKSYRAKEYIVRPGDPLDSMYVAVEGELQINIMLTGRKSRQYPVKIITQGGCFFSVLSILDALKDAPPIKNLTSLRAATDCRVAKYSFASFRSAMLERPADWLRPVQVVITRLRHVTLATLHTYMGFNWQLLNQNRLCPTETVYANYLKIPKESRLEKACEWLADALGIREKASVLRNLVSLEEFPVGTVLVKQNTRDEDLFFLLSGSFLICR</sequence>
<organism evidence="4 5">
    <name type="scientific">Caenorhabditis auriculariae</name>
    <dbReference type="NCBI Taxonomy" id="2777116"/>
    <lineage>
        <taxon>Eukaryota</taxon>
        <taxon>Metazoa</taxon>
        <taxon>Ecdysozoa</taxon>
        <taxon>Nematoda</taxon>
        <taxon>Chromadorea</taxon>
        <taxon>Rhabditida</taxon>
        <taxon>Rhabditina</taxon>
        <taxon>Rhabditomorpha</taxon>
        <taxon>Rhabditoidea</taxon>
        <taxon>Rhabditidae</taxon>
        <taxon>Peloderinae</taxon>
        <taxon>Caenorhabditis</taxon>
    </lineage>
</organism>
<name>A0A8S1H8R2_9PELO</name>
<accession>A0A8S1H8R2</accession>
<dbReference type="EMBL" id="CAJGYM010000023">
    <property type="protein sequence ID" value="CAD6191795.1"/>
    <property type="molecule type" value="Genomic_DNA"/>
</dbReference>
<dbReference type="InterPro" id="IPR000595">
    <property type="entry name" value="cNMP-bd_dom"/>
</dbReference>
<dbReference type="InterPro" id="IPR014710">
    <property type="entry name" value="RmlC-like_jellyroll"/>
</dbReference>
<proteinExistence type="predicted"/>
<dbReference type="Proteomes" id="UP000835052">
    <property type="component" value="Unassembled WGS sequence"/>
</dbReference>
<dbReference type="SMART" id="SM00100">
    <property type="entry name" value="cNMP"/>
    <property type="match status" value="1"/>
</dbReference>
<evidence type="ECO:0000256" key="2">
    <source>
        <dbReference type="SAM" id="Phobius"/>
    </source>
</evidence>
<evidence type="ECO:0000259" key="3">
    <source>
        <dbReference type="PROSITE" id="PS50042"/>
    </source>
</evidence>
<feature type="domain" description="Cyclic nucleotide-binding" evidence="3">
    <location>
        <begin position="124"/>
        <end position="222"/>
    </location>
</feature>